<accession>A0A517LYX4</accession>
<evidence type="ECO:0000313" key="2">
    <source>
        <dbReference type="EMBL" id="QDS87826.1"/>
    </source>
</evidence>
<dbReference type="InterPro" id="IPR037069">
    <property type="entry name" value="AcylCoA_DH/ox_N_sf"/>
</dbReference>
<dbReference type="SUPFAM" id="SSF56645">
    <property type="entry name" value="Acyl-CoA dehydrogenase NM domain-like"/>
    <property type="match status" value="1"/>
</dbReference>
<feature type="domain" description="Acyl-CoA dehydrogenase/oxidase N-terminal" evidence="1">
    <location>
        <begin position="22"/>
        <end position="120"/>
    </location>
</feature>
<dbReference type="PANTHER" id="PTHR43884:SF12">
    <property type="entry name" value="ISOVALERYL-COA DEHYDROGENASE, MITOCHONDRIAL-RELATED"/>
    <property type="match status" value="1"/>
</dbReference>
<dbReference type="Gene3D" id="2.40.110.10">
    <property type="entry name" value="Butyryl-CoA Dehydrogenase, subunit A, domain 2"/>
    <property type="match status" value="1"/>
</dbReference>
<dbReference type="Gene3D" id="1.10.540.10">
    <property type="entry name" value="Acyl-CoA dehydrogenase/oxidase, N-terminal domain"/>
    <property type="match status" value="1"/>
</dbReference>
<dbReference type="EMBL" id="CP036261">
    <property type="protein sequence ID" value="QDS87826.1"/>
    <property type="molecule type" value="Genomic_DNA"/>
</dbReference>
<dbReference type="RefSeq" id="WP_246106044.1">
    <property type="nucleotide sequence ID" value="NZ_CP036261.1"/>
</dbReference>
<keyword evidence="3" id="KW-1185">Reference proteome</keyword>
<dbReference type="GO" id="GO:0050660">
    <property type="term" value="F:flavin adenine dinucleotide binding"/>
    <property type="evidence" value="ECO:0007669"/>
    <property type="project" value="InterPro"/>
</dbReference>
<dbReference type="InterPro" id="IPR013786">
    <property type="entry name" value="AcylCoA_DH/ox_N"/>
</dbReference>
<dbReference type="PANTHER" id="PTHR43884">
    <property type="entry name" value="ACYL-COA DEHYDROGENASE"/>
    <property type="match status" value="1"/>
</dbReference>
<evidence type="ECO:0000313" key="3">
    <source>
        <dbReference type="Proteomes" id="UP000319557"/>
    </source>
</evidence>
<organism evidence="2 3">
    <name type="scientific">Rosistilla ulvae</name>
    <dbReference type="NCBI Taxonomy" id="1930277"/>
    <lineage>
        <taxon>Bacteria</taxon>
        <taxon>Pseudomonadati</taxon>
        <taxon>Planctomycetota</taxon>
        <taxon>Planctomycetia</taxon>
        <taxon>Pirellulales</taxon>
        <taxon>Pirellulaceae</taxon>
        <taxon>Rosistilla</taxon>
    </lineage>
</organism>
<dbReference type="Proteomes" id="UP000319557">
    <property type="component" value="Chromosome"/>
</dbReference>
<dbReference type="KEGG" id="ruv:EC9_20090"/>
<dbReference type="AlphaFoldDB" id="A0A517LYX4"/>
<proteinExistence type="predicted"/>
<protein>
    <recommendedName>
        <fullName evidence="1">Acyl-CoA dehydrogenase/oxidase N-terminal domain-containing protein</fullName>
    </recommendedName>
</protein>
<gene>
    <name evidence="2" type="ORF">EC9_20090</name>
</gene>
<dbReference type="InterPro" id="IPR046373">
    <property type="entry name" value="Acyl-CoA_Oxase/DH_mid-dom_sf"/>
</dbReference>
<reference evidence="2 3" key="1">
    <citation type="submission" date="2019-02" db="EMBL/GenBank/DDBJ databases">
        <title>Deep-cultivation of Planctomycetes and their phenomic and genomic characterization uncovers novel biology.</title>
        <authorList>
            <person name="Wiegand S."/>
            <person name="Jogler M."/>
            <person name="Boedeker C."/>
            <person name="Pinto D."/>
            <person name="Vollmers J."/>
            <person name="Rivas-Marin E."/>
            <person name="Kohn T."/>
            <person name="Peeters S.H."/>
            <person name="Heuer A."/>
            <person name="Rast P."/>
            <person name="Oberbeckmann S."/>
            <person name="Bunk B."/>
            <person name="Jeske O."/>
            <person name="Meyerdierks A."/>
            <person name="Storesund J.E."/>
            <person name="Kallscheuer N."/>
            <person name="Luecker S."/>
            <person name="Lage O.M."/>
            <person name="Pohl T."/>
            <person name="Merkel B.J."/>
            <person name="Hornburger P."/>
            <person name="Mueller R.-W."/>
            <person name="Bruemmer F."/>
            <person name="Labrenz M."/>
            <person name="Spormann A.M."/>
            <person name="Op den Camp H."/>
            <person name="Overmann J."/>
            <person name="Amann R."/>
            <person name="Jetten M.S.M."/>
            <person name="Mascher T."/>
            <person name="Medema M.H."/>
            <person name="Devos D.P."/>
            <person name="Kaster A.-K."/>
            <person name="Ovreas L."/>
            <person name="Rohde M."/>
            <person name="Galperin M.Y."/>
            <person name="Jogler C."/>
        </authorList>
    </citation>
    <scope>NUCLEOTIDE SEQUENCE [LARGE SCALE GENOMIC DNA]</scope>
    <source>
        <strain evidence="2 3">EC9</strain>
    </source>
</reference>
<evidence type="ECO:0000259" key="1">
    <source>
        <dbReference type="Pfam" id="PF02771"/>
    </source>
</evidence>
<sequence length="365" mass="38221">MNQPADNAAVEVVQAPDSAAMDALCDRLQTLADQTDRSGEWPAAQLQLCAAAGVFRWFMPTTAGGFGWSDADQTRGYLRLAAADLTTTFIITQRMGACRRIEGCENEALQKRWLPPLLDGSQFATVGISHLTTSRRHLSTPVLGAEAVGDGYRLSGYSPWVTGGAHADVIVVGATLDDGRQLLAAVPTDRPGVAAQAGIPLVALSASATDRVDLQDVAIGPDDLIAGPIEDVMSQGVGAGTGGLQTSTLAIGLSKAAVDFLTAEAQQREALLPVAEQLQTEVRNLEVDLLSVASGNQVCSTADLRGRANRLALRASQAALTAAKGAGFVQGHPAGRWCREALFFLVWSCPQPIANAHLCELAGIE</sequence>
<dbReference type="InterPro" id="IPR009100">
    <property type="entry name" value="AcylCoA_DH/oxidase_NM_dom_sf"/>
</dbReference>
<name>A0A517LYX4_9BACT</name>
<dbReference type="Pfam" id="PF02771">
    <property type="entry name" value="Acyl-CoA_dh_N"/>
    <property type="match status" value="1"/>
</dbReference>
<dbReference type="GO" id="GO:0003995">
    <property type="term" value="F:acyl-CoA dehydrogenase activity"/>
    <property type="evidence" value="ECO:0007669"/>
    <property type="project" value="TreeGrafter"/>
</dbReference>